<evidence type="ECO:0000256" key="2">
    <source>
        <dbReference type="ARBA" id="ARBA00008053"/>
    </source>
</evidence>
<name>A0A3Q9FQF1_9BACT</name>
<evidence type="ECO:0000256" key="3">
    <source>
        <dbReference type="ARBA" id="ARBA00022692"/>
    </source>
</evidence>
<dbReference type="Pfam" id="PF04286">
    <property type="entry name" value="DUF445"/>
    <property type="match status" value="2"/>
</dbReference>
<keyword evidence="5 6" id="KW-0472">Membrane</keyword>
<keyword evidence="8" id="KW-1185">Reference proteome</keyword>
<dbReference type="KEGG" id="fll:EI427_09015"/>
<gene>
    <name evidence="7" type="ORF">EI427_09015</name>
</gene>
<dbReference type="RefSeq" id="WP_126613817.1">
    <property type="nucleotide sequence ID" value="NZ_CP034562.1"/>
</dbReference>
<dbReference type="PANTHER" id="PTHR35791:SF1">
    <property type="entry name" value="UPF0754 MEMBRANE PROTEIN YHEB"/>
    <property type="match status" value="1"/>
</dbReference>
<protein>
    <submittedName>
        <fullName evidence="7">DUF445 family protein</fullName>
    </submittedName>
</protein>
<dbReference type="PANTHER" id="PTHR35791">
    <property type="entry name" value="UPF0754 MEMBRANE PROTEIN YHEB"/>
    <property type="match status" value="1"/>
</dbReference>
<comment type="subcellular location">
    <subcellularLocation>
        <location evidence="1">Endomembrane system</location>
    </subcellularLocation>
</comment>
<dbReference type="InterPro" id="IPR007383">
    <property type="entry name" value="DUF445"/>
</dbReference>
<evidence type="ECO:0000313" key="8">
    <source>
        <dbReference type="Proteomes" id="UP000267268"/>
    </source>
</evidence>
<evidence type="ECO:0000256" key="6">
    <source>
        <dbReference type="SAM" id="Phobius"/>
    </source>
</evidence>
<evidence type="ECO:0000313" key="7">
    <source>
        <dbReference type="EMBL" id="AZQ62376.1"/>
    </source>
</evidence>
<feature type="transmembrane region" description="Helical" evidence="6">
    <location>
        <begin position="678"/>
        <end position="701"/>
    </location>
</feature>
<dbReference type="GO" id="GO:0012505">
    <property type="term" value="C:endomembrane system"/>
    <property type="evidence" value="ECO:0007669"/>
    <property type="project" value="UniProtKB-SubCell"/>
</dbReference>
<comment type="similarity">
    <text evidence="2">Belongs to the UPF0754 family.</text>
</comment>
<sequence length="1376" mass="157732">MISELILKIFSGAVVGYATNDLALRMLFEKVLGIPSIVEQTKESFIQNISKLVESEIIRHDNISAEVQKDNFKDALLVMLTDFVETHLRAEFKKDEIIADIPNIDKSIDRLIAIIDENFKESLRKGLNGLLQNTVVSDFTSKQQIAHISDSILELVLSTLSKDHLVESLTNDIWHELKREQTQTVIAPILFDSLSNYSEDFFDELHTSLKDGKLPLNQFIDKLLFHFESDHLIDNLSESISQKSISDFIGAGDHQNIAKEVHRILNKEFKDPSDNAPIKRLIRIFIEVIGNEKTTIFELLPPAIGENFEKFLRKNIPIILDGVVEWIQENRDEINEVVNQSFEEQSSFMGKWVMNLFVDSVSERFKVVDEIINIANNQKNEENSIEIAQKGANFMVEYLKTNSIGSLINRFDQKGLVNTLHGLITSLVDEKLVGQGADSMSVFLEKKIGNIWSKTRRKNDLNKLVKFLIDEQLIAEFLYKRKSTEKGKKIVKDRLNKIKEQPLYSLFTDQTIHRFAKKAQIYSEKTLREEKVGISVGVEKVVWEEVSNKRFSKFIGPNSIEKWTPKIKKFSISFLRDAFNKGKKRPIHDLVSIAERSTSLPRKMTEGIIGYINRNINRLMKGQVSRIVADNLHNKHKELPNMVKGFMGSNMKPITYFGAILGAIAGGLTAYIPLGDNMYTMVGAIAGVYGITGLATNWIAIKMIFRPYRAIKIFGIKMPFTPSVISKNQSKFADNMGDFVGKQLLNEESIGSDLTSKLTSLRTNIYTTFVESDYKTLDVLLETEKKGISKKISKVASHQLFSNRYTYAEIISKKIEEELFTENKFSDLSLQTTFIDFAHKDIVYNALSSFLSRQVIKILDNDLMLNDAIPDKFIDQMFDAVKQILSKQIDNTNQWVQDDVLFIHLKNIFRDKFIEYRTKSLNEIPIFEKNKTKIKESIWNGLIETLNEDSFQQRLLEFFESQIEELSNEELPIRDLFGGKPYEALQENSIQIVDQLINHVIKHLRDNDEKFAQEVYDATVEKRKMAMIYEGNIKRTTKELTNNKIPDLLRRGLPEITQKIQNKLSVIAKNTKVKDLEVELKKGPLQEGIKNLLNNNRLLTSIQFVLNRIVDEIFDTKIEDILNVGAISKGEIYEQLNTNLTPEIKIVREHIKEQLYEKNKKDLIVDDLNLMIKDISKKLILSKKMKDIFKNADADELKNGIESTFKIVLKSRSTQNTVSTIASNLAISIENQGITSIIQKEQFLFDLEKGIAKTLENNKNQEVIREITKNMSIQMLNNFNKCLTKETKNYLLDKVLDGLIKSASPHIGTLIRNIDFKDIVVTEINQMDPAKIEELFYGFAGMYFKRLIIYGFFLGLPIGAMLDFGLLQLVTFLIKK</sequence>
<proteinExistence type="inferred from homology"/>
<keyword evidence="3 6" id="KW-0812">Transmembrane</keyword>
<reference evidence="7 8" key="1">
    <citation type="submission" date="2018-12" db="EMBL/GenBank/DDBJ databases">
        <title>Flammeovirga pectinis sp. nov., isolated from the gut of the Korean scallop, Patinopecten yessoensis.</title>
        <authorList>
            <person name="Bae J.-W."/>
            <person name="Jeong Y.-S."/>
            <person name="Kang W."/>
        </authorList>
    </citation>
    <scope>NUCLEOTIDE SEQUENCE [LARGE SCALE GENOMIC DNA]</scope>
    <source>
        <strain evidence="7 8">L12M1</strain>
    </source>
</reference>
<evidence type="ECO:0000256" key="5">
    <source>
        <dbReference type="ARBA" id="ARBA00023136"/>
    </source>
</evidence>
<dbReference type="OrthoDB" id="9787430at2"/>
<organism evidence="7 8">
    <name type="scientific">Flammeovirga pectinis</name>
    <dbReference type="NCBI Taxonomy" id="2494373"/>
    <lineage>
        <taxon>Bacteria</taxon>
        <taxon>Pseudomonadati</taxon>
        <taxon>Bacteroidota</taxon>
        <taxon>Cytophagia</taxon>
        <taxon>Cytophagales</taxon>
        <taxon>Flammeovirgaceae</taxon>
        <taxon>Flammeovirga</taxon>
    </lineage>
</organism>
<feature type="transmembrane region" description="Helical" evidence="6">
    <location>
        <begin position="654"/>
        <end position="672"/>
    </location>
</feature>
<dbReference type="Proteomes" id="UP000267268">
    <property type="component" value="Chromosome 1"/>
</dbReference>
<evidence type="ECO:0000256" key="4">
    <source>
        <dbReference type="ARBA" id="ARBA00022989"/>
    </source>
</evidence>
<evidence type="ECO:0000256" key="1">
    <source>
        <dbReference type="ARBA" id="ARBA00004308"/>
    </source>
</evidence>
<accession>A0A3Q9FQF1</accession>
<dbReference type="EMBL" id="CP034562">
    <property type="protein sequence ID" value="AZQ62376.1"/>
    <property type="molecule type" value="Genomic_DNA"/>
</dbReference>
<feature type="transmembrane region" description="Helical" evidence="6">
    <location>
        <begin position="1347"/>
        <end position="1374"/>
    </location>
</feature>
<keyword evidence="4 6" id="KW-1133">Transmembrane helix</keyword>